<gene>
    <name evidence="1" type="ORF">DKG74_04445</name>
</gene>
<evidence type="ECO:0000313" key="2">
    <source>
        <dbReference type="Proteomes" id="UP000245461"/>
    </source>
</evidence>
<dbReference type="AlphaFoldDB" id="A0A317EHW5"/>
<dbReference type="SUPFAM" id="SSF53335">
    <property type="entry name" value="S-adenosyl-L-methionine-dependent methyltransferases"/>
    <property type="match status" value="1"/>
</dbReference>
<name>A0A317EHW5_9PROT</name>
<dbReference type="RefSeq" id="WP_109903053.1">
    <property type="nucleotide sequence ID" value="NZ_QGLE01000002.1"/>
</dbReference>
<evidence type="ECO:0000313" key="1">
    <source>
        <dbReference type="EMBL" id="PWR25023.1"/>
    </source>
</evidence>
<keyword evidence="1" id="KW-0489">Methyltransferase</keyword>
<dbReference type="OrthoDB" id="1853779at2"/>
<proteinExistence type="predicted"/>
<dbReference type="Gene3D" id="3.40.50.150">
    <property type="entry name" value="Vaccinia Virus protein VP39"/>
    <property type="match status" value="1"/>
</dbReference>
<comment type="caution">
    <text evidence="1">The sequence shown here is derived from an EMBL/GenBank/DDBJ whole genome shotgun (WGS) entry which is preliminary data.</text>
</comment>
<reference evidence="1 2" key="1">
    <citation type="submission" date="2018-05" db="EMBL/GenBank/DDBJ databases">
        <title>Zavarzinia sp. HR-AS.</title>
        <authorList>
            <person name="Lee Y."/>
            <person name="Jeon C.O."/>
        </authorList>
    </citation>
    <scope>NUCLEOTIDE SEQUENCE [LARGE SCALE GENOMIC DNA]</scope>
    <source>
        <strain evidence="1 2">HR-AS</strain>
    </source>
</reference>
<dbReference type="GO" id="GO:0032259">
    <property type="term" value="P:methylation"/>
    <property type="evidence" value="ECO:0007669"/>
    <property type="project" value="UniProtKB-KW"/>
</dbReference>
<protein>
    <submittedName>
        <fullName evidence="1">Methyltransferase</fullName>
    </submittedName>
</protein>
<dbReference type="Proteomes" id="UP000245461">
    <property type="component" value="Unassembled WGS sequence"/>
</dbReference>
<dbReference type="GO" id="GO:0008168">
    <property type="term" value="F:methyltransferase activity"/>
    <property type="evidence" value="ECO:0007669"/>
    <property type="project" value="UniProtKB-KW"/>
</dbReference>
<keyword evidence="1" id="KW-0808">Transferase</keyword>
<accession>A0A317EHW5</accession>
<dbReference type="Pfam" id="PF13489">
    <property type="entry name" value="Methyltransf_23"/>
    <property type="match status" value="1"/>
</dbReference>
<organism evidence="1 2">
    <name type="scientific">Zavarzinia aquatilis</name>
    <dbReference type="NCBI Taxonomy" id="2211142"/>
    <lineage>
        <taxon>Bacteria</taxon>
        <taxon>Pseudomonadati</taxon>
        <taxon>Pseudomonadota</taxon>
        <taxon>Alphaproteobacteria</taxon>
        <taxon>Rhodospirillales</taxon>
        <taxon>Zavarziniaceae</taxon>
        <taxon>Zavarzinia</taxon>
    </lineage>
</organism>
<keyword evidence="2" id="KW-1185">Reference proteome</keyword>
<sequence length="246" mass="27503">MDLKEENILGESVSRHWYYASKLGAVRRLLRGLGIRSILDVGAGSGFFGRSLLRETKADRCQCVDINYPADRDTVEAGKPVLFRRQPEDIAAHDLILFIDVLEHVEDDAGFLAHYVAGAAEGTHVLLSVPAFPSLWSGHDVFLGHHRRYRLRQLEELARRAGLDVVRGRYFFGLLFPLVALVRMAKRGVGTVSESDLRPAPTLVNGALRLLCDIEARLLLPVNRLCGVTAFCLARKPRGKQQRDHQ</sequence>
<dbReference type="EMBL" id="QGLE01000002">
    <property type="protein sequence ID" value="PWR25023.1"/>
    <property type="molecule type" value="Genomic_DNA"/>
</dbReference>
<dbReference type="InterPro" id="IPR029063">
    <property type="entry name" value="SAM-dependent_MTases_sf"/>
</dbReference>